<evidence type="ECO:0000313" key="2">
    <source>
        <dbReference type="EMBL" id="CAA6804434.1"/>
    </source>
</evidence>
<keyword evidence="1" id="KW-0472">Membrane</keyword>
<protein>
    <submittedName>
        <fullName evidence="2">Arginine/ornithine antiporter ArcD</fullName>
    </submittedName>
</protein>
<feature type="transmembrane region" description="Helical" evidence="1">
    <location>
        <begin position="130"/>
        <end position="157"/>
    </location>
</feature>
<sequence>MKKKHLFIALVFYIVAILYLAISTPITPHEAKIFFTSEGVVHWLMHAGTIYVDGFLGLRILFIPFGLISVYLFYKISQRYFSKKNDAYVATIIYMFLPGILTATSMASIAILVLPLVLFFVLMYEQKKYIALPFVMFSLFFIHDASIIFFIALLIYGFVHKDKLLTISSSAFLLAFLIFTKGIEIGGRPSGHFIEIFGLYASVFSPLLFLYFFYAMYRILLREKKTLLWYVSFTALAFSLLLSIRQRVHLTDFAPYVMISIIPMLDIFNKSVRVRLPEFQKRYKQGFVAVMVLLLISIVLVIFHQISYKTMTNKKQHFAKNIYSPYYFSKKLNNDDKECYQGFRKREYYQLQYYGFLPCDNY</sequence>
<feature type="transmembrane region" description="Helical" evidence="1">
    <location>
        <begin position="227"/>
        <end position="244"/>
    </location>
</feature>
<organism evidence="2">
    <name type="scientific">uncultured Sulfurovum sp</name>
    <dbReference type="NCBI Taxonomy" id="269237"/>
    <lineage>
        <taxon>Bacteria</taxon>
        <taxon>Pseudomonadati</taxon>
        <taxon>Campylobacterota</taxon>
        <taxon>Epsilonproteobacteria</taxon>
        <taxon>Campylobacterales</taxon>
        <taxon>Sulfurovaceae</taxon>
        <taxon>Sulfurovum</taxon>
        <taxon>environmental samples</taxon>
    </lineage>
</organism>
<dbReference type="AlphaFoldDB" id="A0A6S6SHI7"/>
<feature type="transmembrane region" description="Helical" evidence="1">
    <location>
        <begin position="95"/>
        <end position="124"/>
    </location>
</feature>
<feature type="transmembrane region" description="Helical" evidence="1">
    <location>
        <begin position="288"/>
        <end position="306"/>
    </location>
</feature>
<feature type="transmembrane region" description="Helical" evidence="1">
    <location>
        <begin position="192"/>
        <end position="215"/>
    </location>
</feature>
<proteinExistence type="predicted"/>
<evidence type="ECO:0000256" key="1">
    <source>
        <dbReference type="SAM" id="Phobius"/>
    </source>
</evidence>
<feature type="transmembrane region" description="Helical" evidence="1">
    <location>
        <begin position="164"/>
        <end position="180"/>
    </location>
</feature>
<reference evidence="2" key="1">
    <citation type="submission" date="2020-01" db="EMBL/GenBank/DDBJ databases">
        <authorList>
            <person name="Meier V. D."/>
            <person name="Meier V D."/>
        </authorList>
    </citation>
    <scope>NUCLEOTIDE SEQUENCE</scope>
    <source>
        <strain evidence="2">HLG_WM_MAG_01</strain>
    </source>
</reference>
<keyword evidence="1" id="KW-1133">Transmembrane helix</keyword>
<keyword evidence="1" id="KW-0812">Transmembrane</keyword>
<name>A0A6S6SHI7_9BACT</name>
<dbReference type="EMBL" id="CACVAS010000036">
    <property type="protein sequence ID" value="CAA6804434.1"/>
    <property type="molecule type" value="Genomic_DNA"/>
</dbReference>
<gene>
    <name evidence="2" type="ORF">HELGO_WM2882</name>
</gene>
<accession>A0A6S6SHI7</accession>
<feature type="transmembrane region" description="Helical" evidence="1">
    <location>
        <begin position="47"/>
        <end position="74"/>
    </location>
</feature>